<dbReference type="RefSeq" id="WP_143127700.1">
    <property type="nucleotide sequence ID" value="NZ_VJMG01000083.1"/>
</dbReference>
<accession>A0A549SRQ3</accession>
<evidence type="ECO:0000313" key="4">
    <source>
        <dbReference type="Proteomes" id="UP000316801"/>
    </source>
</evidence>
<keyword evidence="1" id="KW-1133">Transmembrane helix</keyword>
<gene>
    <name evidence="3" type="ORF">FNA46_23740</name>
</gene>
<organism evidence="3 4">
    <name type="scientific">Rhizobium straminoryzae</name>
    <dbReference type="NCBI Taxonomy" id="1387186"/>
    <lineage>
        <taxon>Bacteria</taxon>
        <taxon>Pseudomonadati</taxon>
        <taxon>Pseudomonadota</taxon>
        <taxon>Alphaproteobacteria</taxon>
        <taxon>Hyphomicrobiales</taxon>
        <taxon>Rhizobiaceae</taxon>
        <taxon>Rhizobium/Agrobacterium group</taxon>
        <taxon>Rhizobium</taxon>
    </lineage>
</organism>
<dbReference type="GO" id="GO:0004479">
    <property type="term" value="F:methionyl-tRNA formyltransferase activity"/>
    <property type="evidence" value="ECO:0007669"/>
    <property type="project" value="TreeGrafter"/>
</dbReference>
<dbReference type="Pfam" id="PF00551">
    <property type="entry name" value="Formyl_trans_N"/>
    <property type="match status" value="1"/>
</dbReference>
<sequence length="153" mass="16345">MPRASDRLYALAMAADVTAILYGSTGLDALAGISVDLLICANAFVFVPAWVRQQARYAIGFHPSLLPLYRGKTSVADAIAAGERITGGTVYHLTDEMDAGPVAFQDGCFIHNGEQAPDLWRQALAPMGLELLIRAADHLAAYGFIPAEEQAIL</sequence>
<dbReference type="Proteomes" id="UP000316801">
    <property type="component" value="Unassembled WGS sequence"/>
</dbReference>
<keyword evidence="4" id="KW-1185">Reference proteome</keyword>
<keyword evidence="3" id="KW-0808">Transferase</keyword>
<dbReference type="AlphaFoldDB" id="A0A549SRQ3"/>
<keyword evidence="1" id="KW-0472">Membrane</keyword>
<protein>
    <submittedName>
        <fullName evidence="3">Methionyl-tRNA formyltransferase</fullName>
    </submittedName>
</protein>
<feature type="domain" description="Formyl transferase N-terminal" evidence="2">
    <location>
        <begin position="28"/>
        <end position="121"/>
    </location>
</feature>
<feature type="transmembrane region" description="Helical" evidence="1">
    <location>
        <begin position="30"/>
        <end position="51"/>
    </location>
</feature>
<evidence type="ECO:0000256" key="1">
    <source>
        <dbReference type="SAM" id="Phobius"/>
    </source>
</evidence>
<dbReference type="Gene3D" id="3.40.50.12230">
    <property type="match status" value="1"/>
</dbReference>
<dbReference type="SUPFAM" id="SSF53328">
    <property type="entry name" value="Formyltransferase"/>
    <property type="match status" value="1"/>
</dbReference>
<comment type="caution">
    <text evidence="3">The sequence shown here is derived from an EMBL/GenBank/DDBJ whole genome shotgun (WGS) entry which is preliminary data.</text>
</comment>
<evidence type="ECO:0000259" key="2">
    <source>
        <dbReference type="Pfam" id="PF00551"/>
    </source>
</evidence>
<name>A0A549SRQ3_9HYPH</name>
<evidence type="ECO:0000313" key="3">
    <source>
        <dbReference type="EMBL" id="TRL32279.1"/>
    </source>
</evidence>
<dbReference type="GO" id="GO:0005829">
    <property type="term" value="C:cytosol"/>
    <property type="evidence" value="ECO:0007669"/>
    <property type="project" value="TreeGrafter"/>
</dbReference>
<dbReference type="InterPro" id="IPR036477">
    <property type="entry name" value="Formyl_transf_N_sf"/>
</dbReference>
<dbReference type="PANTHER" id="PTHR11138:SF5">
    <property type="entry name" value="METHIONYL-TRNA FORMYLTRANSFERASE, MITOCHONDRIAL"/>
    <property type="match status" value="1"/>
</dbReference>
<proteinExistence type="predicted"/>
<reference evidence="3 4" key="1">
    <citation type="submission" date="2019-07" db="EMBL/GenBank/DDBJ databases">
        <title>Ln-dependent methylotrophs.</title>
        <authorList>
            <person name="Tani A."/>
        </authorList>
    </citation>
    <scope>NUCLEOTIDE SEQUENCE [LARGE SCALE GENOMIC DNA]</scope>
    <source>
        <strain evidence="3 4">SM12</strain>
    </source>
</reference>
<keyword evidence="1" id="KW-0812">Transmembrane</keyword>
<dbReference type="PANTHER" id="PTHR11138">
    <property type="entry name" value="METHIONYL-TRNA FORMYLTRANSFERASE"/>
    <property type="match status" value="1"/>
</dbReference>
<dbReference type="InterPro" id="IPR002376">
    <property type="entry name" value="Formyl_transf_N"/>
</dbReference>
<dbReference type="EMBL" id="VJMG01000083">
    <property type="protein sequence ID" value="TRL32279.1"/>
    <property type="molecule type" value="Genomic_DNA"/>
</dbReference>